<accession>A0ABD0JYQ0</accession>
<dbReference type="AlphaFoldDB" id="A0ABD0JYQ0"/>
<sequence>MSPGRPKTRAAECRNATKSTEKQSLLGLGREQILCIIGGRTTQPRFARTTQIDSQFCCYTWWSGTPNLSVGRTGRQILLADLTNGPELTDWASDCQQH</sequence>
<dbReference type="EMBL" id="JACVVK020000294">
    <property type="protein sequence ID" value="KAK7479837.1"/>
    <property type="molecule type" value="Genomic_DNA"/>
</dbReference>
<dbReference type="Proteomes" id="UP001519460">
    <property type="component" value="Unassembled WGS sequence"/>
</dbReference>
<organism evidence="1 2">
    <name type="scientific">Batillaria attramentaria</name>
    <dbReference type="NCBI Taxonomy" id="370345"/>
    <lineage>
        <taxon>Eukaryota</taxon>
        <taxon>Metazoa</taxon>
        <taxon>Spiralia</taxon>
        <taxon>Lophotrochozoa</taxon>
        <taxon>Mollusca</taxon>
        <taxon>Gastropoda</taxon>
        <taxon>Caenogastropoda</taxon>
        <taxon>Sorbeoconcha</taxon>
        <taxon>Cerithioidea</taxon>
        <taxon>Batillariidae</taxon>
        <taxon>Batillaria</taxon>
    </lineage>
</organism>
<comment type="caution">
    <text evidence="1">The sequence shown here is derived from an EMBL/GenBank/DDBJ whole genome shotgun (WGS) entry which is preliminary data.</text>
</comment>
<gene>
    <name evidence="1" type="ORF">BaRGS_00028917</name>
</gene>
<name>A0ABD0JYQ0_9CAEN</name>
<evidence type="ECO:0000313" key="1">
    <source>
        <dbReference type="EMBL" id="KAK7479837.1"/>
    </source>
</evidence>
<reference evidence="1 2" key="1">
    <citation type="journal article" date="2023" name="Sci. Data">
        <title>Genome assembly of the Korean intertidal mud-creeper Batillaria attramentaria.</title>
        <authorList>
            <person name="Patra A.K."/>
            <person name="Ho P.T."/>
            <person name="Jun S."/>
            <person name="Lee S.J."/>
            <person name="Kim Y."/>
            <person name="Won Y.J."/>
        </authorList>
    </citation>
    <scope>NUCLEOTIDE SEQUENCE [LARGE SCALE GENOMIC DNA]</scope>
    <source>
        <strain evidence="1">Wonlab-2016</strain>
    </source>
</reference>
<evidence type="ECO:0000313" key="2">
    <source>
        <dbReference type="Proteomes" id="UP001519460"/>
    </source>
</evidence>
<proteinExistence type="predicted"/>
<keyword evidence="2" id="KW-1185">Reference proteome</keyword>
<protein>
    <submittedName>
        <fullName evidence="1">Uncharacterized protein</fullName>
    </submittedName>
</protein>